<evidence type="ECO:0000256" key="15">
    <source>
        <dbReference type="ARBA" id="ARBA00034029"/>
    </source>
</evidence>
<evidence type="ECO:0000256" key="10">
    <source>
        <dbReference type="ARBA" id="ARBA00023002"/>
    </source>
</evidence>
<evidence type="ECO:0000256" key="1">
    <source>
        <dbReference type="ARBA" id="ARBA00001974"/>
    </source>
</evidence>
<keyword evidence="7 18" id="KW-0285">Flavoprotein</keyword>
<feature type="domain" description="Glucose-methanol-choline oxidoreductase N-terminal" evidence="21">
    <location>
        <begin position="325"/>
        <end position="339"/>
    </location>
</feature>
<dbReference type="Pfam" id="PF05199">
    <property type="entry name" value="GMC_oxred_C"/>
    <property type="match status" value="1"/>
</dbReference>
<evidence type="ECO:0000313" key="23">
    <source>
        <dbReference type="Proteomes" id="UP000807342"/>
    </source>
</evidence>
<dbReference type="GO" id="GO:0050660">
    <property type="term" value="F:flavin adenine dinucleotide binding"/>
    <property type="evidence" value="ECO:0007669"/>
    <property type="project" value="InterPro"/>
</dbReference>
<evidence type="ECO:0000256" key="8">
    <source>
        <dbReference type="ARBA" id="ARBA00022729"/>
    </source>
</evidence>
<dbReference type="AlphaFoldDB" id="A0A9P5X627"/>
<proteinExistence type="inferred from homology"/>
<feature type="domain" description="Glucose-methanol-choline oxidoreductase N-terminal" evidence="20">
    <location>
        <begin position="126"/>
        <end position="149"/>
    </location>
</feature>
<dbReference type="EMBL" id="MU151320">
    <property type="protein sequence ID" value="KAF9445168.1"/>
    <property type="molecule type" value="Genomic_DNA"/>
</dbReference>
<evidence type="ECO:0000313" key="22">
    <source>
        <dbReference type="EMBL" id="KAF9445168.1"/>
    </source>
</evidence>
<evidence type="ECO:0000256" key="7">
    <source>
        <dbReference type="ARBA" id="ARBA00022630"/>
    </source>
</evidence>
<dbReference type="PANTHER" id="PTHR11552:SF201">
    <property type="entry name" value="GLUCOSE-METHANOL-CHOLINE OXIDOREDUCTASE N-TERMINAL DOMAIN-CONTAINING PROTEIN"/>
    <property type="match status" value="1"/>
</dbReference>
<dbReference type="Gene3D" id="3.30.560.10">
    <property type="entry name" value="Glucose Oxidase, domain 3"/>
    <property type="match status" value="2"/>
</dbReference>
<protein>
    <recommendedName>
        <fullName evidence="5">pyranose dehydrogenase (acceptor)</fullName>
        <ecNumber evidence="5">1.1.99.29</ecNumber>
    </recommendedName>
</protein>
<comment type="catalytic activity">
    <reaction evidence="16">
        <text>a pyranoside + acceptor = a pyranosid-3-ulose + reduced acceptor.</text>
        <dbReference type="EC" id="1.1.99.29"/>
    </reaction>
</comment>
<evidence type="ECO:0000256" key="2">
    <source>
        <dbReference type="ARBA" id="ARBA00004613"/>
    </source>
</evidence>
<comment type="cofactor">
    <cofactor evidence="1">
        <name>FAD</name>
        <dbReference type="ChEBI" id="CHEBI:57692"/>
    </cofactor>
</comment>
<comment type="catalytic activity">
    <reaction evidence="14">
        <text>pyranose + acceptor = pyranos-2,3-diulose + reduced acceptor.</text>
        <dbReference type="EC" id="1.1.99.29"/>
    </reaction>
</comment>
<dbReference type="EC" id="1.1.99.29" evidence="5"/>
<evidence type="ECO:0000256" key="12">
    <source>
        <dbReference type="ARBA" id="ARBA00024699"/>
    </source>
</evidence>
<evidence type="ECO:0000256" key="16">
    <source>
        <dbReference type="ARBA" id="ARBA00034050"/>
    </source>
</evidence>
<evidence type="ECO:0000259" key="20">
    <source>
        <dbReference type="PROSITE" id="PS00623"/>
    </source>
</evidence>
<dbReference type="PROSITE" id="PS00624">
    <property type="entry name" value="GMC_OXRED_2"/>
    <property type="match status" value="1"/>
</dbReference>
<keyword evidence="8 19" id="KW-0732">Signal</keyword>
<evidence type="ECO:0000256" key="9">
    <source>
        <dbReference type="ARBA" id="ARBA00022827"/>
    </source>
</evidence>
<evidence type="ECO:0000259" key="21">
    <source>
        <dbReference type="PROSITE" id="PS00624"/>
    </source>
</evidence>
<dbReference type="Pfam" id="PF00732">
    <property type="entry name" value="GMC_oxred_N"/>
    <property type="match status" value="1"/>
</dbReference>
<comment type="subcellular location">
    <subcellularLocation>
        <location evidence="2">Secreted</location>
    </subcellularLocation>
</comment>
<evidence type="ECO:0000256" key="17">
    <source>
        <dbReference type="ARBA" id="ARBA00034059"/>
    </source>
</evidence>
<keyword evidence="10" id="KW-0560">Oxidoreductase</keyword>
<organism evidence="22 23">
    <name type="scientific">Macrolepiota fuliginosa MF-IS2</name>
    <dbReference type="NCBI Taxonomy" id="1400762"/>
    <lineage>
        <taxon>Eukaryota</taxon>
        <taxon>Fungi</taxon>
        <taxon>Dikarya</taxon>
        <taxon>Basidiomycota</taxon>
        <taxon>Agaricomycotina</taxon>
        <taxon>Agaricomycetes</taxon>
        <taxon>Agaricomycetidae</taxon>
        <taxon>Agaricales</taxon>
        <taxon>Agaricineae</taxon>
        <taxon>Agaricaceae</taxon>
        <taxon>Macrolepiota</taxon>
    </lineage>
</organism>
<dbReference type="InterPro" id="IPR007867">
    <property type="entry name" value="GMC_OxRtase_C"/>
</dbReference>
<comment type="caution">
    <text evidence="22">The sequence shown here is derived from an EMBL/GenBank/DDBJ whole genome shotgun (WGS) entry which is preliminary data.</text>
</comment>
<dbReference type="SUPFAM" id="SSF51905">
    <property type="entry name" value="FAD/NAD(P)-binding domain"/>
    <property type="match status" value="1"/>
</dbReference>
<evidence type="ECO:0000256" key="6">
    <source>
        <dbReference type="ARBA" id="ARBA00022525"/>
    </source>
</evidence>
<name>A0A9P5X627_9AGAR</name>
<keyword evidence="6" id="KW-0964">Secreted</keyword>
<evidence type="ECO:0000256" key="14">
    <source>
        <dbReference type="ARBA" id="ARBA00034010"/>
    </source>
</evidence>
<reference evidence="22" key="1">
    <citation type="submission" date="2020-11" db="EMBL/GenBank/DDBJ databases">
        <authorList>
            <consortium name="DOE Joint Genome Institute"/>
            <person name="Ahrendt S."/>
            <person name="Riley R."/>
            <person name="Andreopoulos W."/>
            <person name="Labutti K."/>
            <person name="Pangilinan J."/>
            <person name="Ruiz-Duenas F.J."/>
            <person name="Barrasa J.M."/>
            <person name="Sanchez-Garcia M."/>
            <person name="Camarero S."/>
            <person name="Miyauchi S."/>
            <person name="Serrano A."/>
            <person name="Linde D."/>
            <person name="Babiker R."/>
            <person name="Drula E."/>
            <person name="Ayuso-Fernandez I."/>
            <person name="Pacheco R."/>
            <person name="Padilla G."/>
            <person name="Ferreira P."/>
            <person name="Barriuso J."/>
            <person name="Kellner H."/>
            <person name="Castanera R."/>
            <person name="Alfaro M."/>
            <person name="Ramirez L."/>
            <person name="Pisabarro A.G."/>
            <person name="Kuo A."/>
            <person name="Tritt A."/>
            <person name="Lipzen A."/>
            <person name="He G."/>
            <person name="Yan M."/>
            <person name="Ng V."/>
            <person name="Cullen D."/>
            <person name="Martin F."/>
            <person name="Rosso M.-N."/>
            <person name="Henrissat B."/>
            <person name="Hibbett D."/>
            <person name="Martinez A.T."/>
            <person name="Grigoriev I.V."/>
        </authorList>
    </citation>
    <scope>NUCLEOTIDE SEQUENCE</scope>
    <source>
        <strain evidence="22">MF-IS2</strain>
    </source>
</reference>
<dbReference type="GO" id="GO:0033718">
    <property type="term" value="F:pyranose dehydrogenase (acceptor) activity"/>
    <property type="evidence" value="ECO:0007669"/>
    <property type="project" value="UniProtKB-EC"/>
</dbReference>
<sequence length="888" mass="96048">MRNCAFLFITLSIAVILNPVRAAASDCVLPSLTAEQFSKLPLDYIVIGKRPHICSGAGGLTVATRLSENANINVGVIEAGVFHHNDPLIDVPAFGGQSFGNASYDWLFETVPQVHAGGKIIQETRGKMLGGSTGINLLAWDRASKLEYDSWQSFINGSDWNFNNLLPYFIKSETVDLADNDVFPGVSKEGYAVAQKEFEVEDGFRGPVHASYNQIYGDLVLPLASTWNNLGVPTNPNTIGGDSSGVRNERTAVFGGVRSYSASAYYCPASRRKNLNVLTGTQATKLLFGAHHDLQGNFDATGVSFVSNGVSFTAKASKEIILAAGAVQTPQLLELSGIGNKTILSSLGIDTLVDLPGVGTNLQDHIYTIAQWVTLPNITTFGATSPQQSGLKSSEPSARSITLQCDLLGGTDNYLASPSNSNHTGFLTTRDSNLVFLTSNHTLFPKSDVQELISELTASLESNNNELTPLQRAQFNIQLAWLKDGSVPQGEFIGQSSGLILPANNTKYMCIISGLMASRYWWKEQRTNLPLFSIHSAEEQFTSTAPTPSHTRSLIPTISHSITVTILPDLKSLKLFANISVQVSQHQPIASLLVEQQSPPPATDLGSFVTSTFITGDHLAGTAPMASRDLGGVVDSNLKVYGTSNLRIVDASIMPLIVGAHLQATVYAIAEKAADIIRRGRFLSTRQRSEGRGDSGITAVRGGRGAHEAITEIVQKAGGKQFYGYNLTPSEIWDEHNEYVDQESSEAAAGEGWKGKALVINSQYRLRISPRLFPKVGVVPSTEYSARALAWRQLAPTPFSAYLPPPLSHISSACAERFCTDLDDMHSHYLPNQQPLCRKCTDPELKALRAELSSLRDTYVDLQDTHASLAHTSLQPISQHKSLLTKSG</sequence>
<dbReference type="InterPro" id="IPR012132">
    <property type="entry name" value="GMC_OxRdtase"/>
</dbReference>
<comment type="catalytic activity">
    <reaction evidence="15">
        <text>pyranose + acceptor = pyranos-3-ulose + reduced acceptor.</text>
        <dbReference type="EC" id="1.1.99.29"/>
    </reaction>
</comment>
<dbReference type="PANTHER" id="PTHR11552">
    <property type="entry name" value="GLUCOSE-METHANOL-CHOLINE GMC OXIDOREDUCTASE"/>
    <property type="match status" value="1"/>
</dbReference>
<evidence type="ECO:0000256" key="3">
    <source>
        <dbReference type="ARBA" id="ARBA00010790"/>
    </source>
</evidence>
<comment type="subunit">
    <text evidence="4">Monomer.</text>
</comment>
<gene>
    <name evidence="22" type="ORF">P691DRAFT_785630</name>
</gene>
<accession>A0A9P5X627</accession>
<keyword evidence="9 18" id="KW-0274">FAD</keyword>
<comment type="function">
    <text evidence="12">Catalyzes the single-oxidation or sequential double oxidation reaction of carbohydrates primarily at carbon-2 and/or carbon-3 with the concomitant reduction of the flavin. The enzyme exhibits a broad sugar substrate specificity, oxidizing different aldopyranoses to the corresponding C-1, C-2, C-3 or C-1,2, C-2,3 and C-3,4 (di)dehydro sugars with substrate-specific regioselectivity. Accepts only a narrow range of electron acceptors such as substituted benzoquinones and complexed metal ions and reacts extremely slowly with O(2) as acceptor. May play a role in the natural recycling of plant matter by oxidizing all major monosaccharides in lignocellulose and by reducing quinone compounds or reactive radical species generated during lignin depolymerization.</text>
</comment>
<feature type="chain" id="PRO_5040214713" description="pyranose dehydrogenase (acceptor)" evidence="19">
    <location>
        <begin position="23"/>
        <end position="888"/>
    </location>
</feature>
<comment type="catalytic activity">
    <reaction evidence="17">
        <text>a pyranoside + acceptor = a pyranosid-3,4-diulose + reduced acceptor.</text>
        <dbReference type="EC" id="1.1.99.29"/>
    </reaction>
</comment>
<dbReference type="Proteomes" id="UP000807342">
    <property type="component" value="Unassembled WGS sequence"/>
</dbReference>
<keyword evidence="23" id="KW-1185">Reference proteome</keyword>
<evidence type="ECO:0000256" key="11">
    <source>
        <dbReference type="ARBA" id="ARBA00023180"/>
    </source>
</evidence>
<evidence type="ECO:0000256" key="5">
    <source>
        <dbReference type="ARBA" id="ARBA00013177"/>
    </source>
</evidence>
<comment type="catalytic activity">
    <reaction evidence="13">
        <text>pyranose + acceptor = pyranos-2-ulose + reduced acceptor.</text>
        <dbReference type="EC" id="1.1.99.29"/>
    </reaction>
</comment>
<dbReference type="GO" id="GO:0005576">
    <property type="term" value="C:extracellular region"/>
    <property type="evidence" value="ECO:0007669"/>
    <property type="project" value="UniProtKB-SubCell"/>
</dbReference>
<dbReference type="InterPro" id="IPR000172">
    <property type="entry name" value="GMC_OxRdtase_N"/>
</dbReference>
<dbReference type="Gene3D" id="3.50.50.60">
    <property type="entry name" value="FAD/NAD(P)-binding domain"/>
    <property type="match status" value="2"/>
</dbReference>
<comment type="similarity">
    <text evidence="3 18">Belongs to the GMC oxidoreductase family.</text>
</comment>
<evidence type="ECO:0000256" key="19">
    <source>
        <dbReference type="SAM" id="SignalP"/>
    </source>
</evidence>
<evidence type="ECO:0000256" key="18">
    <source>
        <dbReference type="RuleBase" id="RU003968"/>
    </source>
</evidence>
<feature type="signal peptide" evidence="19">
    <location>
        <begin position="1"/>
        <end position="22"/>
    </location>
</feature>
<dbReference type="OrthoDB" id="269227at2759"/>
<evidence type="ECO:0000256" key="13">
    <source>
        <dbReference type="ARBA" id="ARBA00033986"/>
    </source>
</evidence>
<keyword evidence="11" id="KW-0325">Glycoprotein</keyword>
<evidence type="ECO:0000256" key="4">
    <source>
        <dbReference type="ARBA" id="ARBA00011245"/>
    </source>
</evidence>
<dbReference type="InterPro" id="IPR036188">
    <property type="entry name" value="FAD/NAD-bd_sf"/>
</dbReference>
<dbReference type="PROSITE" id="PS00623">
    <property type="entry name" value="GMC_OXRED_1"/>
    <property type="match status" value="1"/>
</dbReference>